<evidence type="ECO:0000256" key="8">
    <source>
        <dbReference type="ARBA" id="ARBA00022884"/>
    </source>
</evidence>
<dbReference type="PROSITE" id="PS01159">
    <property type="entry name" value="WW_DOMAIN_1"/>
    <property type="match status" value="1"/>
</dbReference>
<evidence type="ECO:0000256" key="13">
    <source>
        <dbReference type="PROSITE-ProRule" id="PRU00723"/>
    </source>
</evidence>
<dbReference type="PROSITE" id="PS52027">
    <property type="entry name" value="ZF_C2HC_C3H"/>
    <property type="match status" value="1"/>
</dbReference>
<feature type="region of interest" description="Disordered" evidence="14">
    <location>
        <begin position="640"/>
        <end position="659"/>
    </location>
</feature>
<evidence type="ECO:0000256" key="6">
    <source>
        <dbReference type="ARBA" id="ARBA00022771"/>
    </source>
</evidence>
<dbReference type="InterPro" id="IPR012677">
    <property type="entry name" value="Nucleotide-bd_a/b_plait_sf"/>
</dbReference>
<feature type="zinc finger region" description="C3H1-type" evidence="13">
    <location>
        <begin position="264"/>
        <end position="286"/>
    </location>
</feature>
<feature type="domain" description="C2HC/C3H-type" evidence="19">
    <location>
        <begin position="737"/>
        <end position="766"/>
    </location>
</feature>
<dbReference type="CDD" id="cd00201">
    <property type="entry name" value="WW"/>
    <property type="match status" value="1"/>
</dbReference>
<evidence type="ECO:0000313" key="20">
    <source>
        <dbReference type="EMBL" id="KAK7234970.1"/>
    </source>
</evidence>
<evidence type="ECO:0000259" key="19">
    <source>
        <dbReference type="PROSITE" id="PS52027"/>
    </source>
</evidence>
<dbReference type="InterPro" id="IPR001876">
    <property type="entry name" value="Znf_RanBP2"/>
</dbReference>
<dbReference type="PANTHER" id="PTHR14089:SF2">
    <property type="entry name" value="PRE-MRNA-SPLICING FACTOR CWC2"/>
    <property type="match status" value="1"/>
</dbReference>
<keyword evidence="7 13" id="KW-0862">Zinc</keyword>
<dbReference type="Pfam" id="PF13913">
    <property type="entry name" value="zf-C2HC_2"/>
    <property type="match status" value="2"/>
</dbReference>
<evidence type="ECO:0000256" key="7">
    <source>
        <dbReference type="ARBA" id="ARBA00022833"/>
    </source>
</evidence>
<dbReference type="InterPro" id="IPR000571">
    <property type="entry name" value="Znf_CCCH"/>
</dbReference>
<dbReference type="PROSITE" id="PS50199">
    <property type="entry name" value="ZF_RANBP2_2"/>
    <property type="match status" value="1"/>
</dbReference>
<dbReference type="Gene3D" id="3.30.70.330">
    <property type="match status" value="1"/>
</dbReference>
<dbReference type="PANTHER" id="PTHR14089">
    <property type="entry name" value="PRE-MRNA-SPLICING FACTOR RBM22"/>
    <property type="match status" value="1"/>
</dbReference>
<evidence type="ECO:0000256" key="9">
    <source>
        <dbReference type="ARBA" id="ARBA00023187"/>
    </source>
</evidence>
<evidence type="ECO:0000259" key="16">
    <source>
        <dbReference type="PROSITE" id="PS50102"/>
    </source>
</evidence>
<evidence type="ECO:0000256" key="2">
    <source>
        <dbReference type="ARBA" id="ARBA00008024"/>
    </source>
</evidence>
<dbReference type="InterPro" id="IPR036020">
    <property type="entry name" value="WW_dom_sf"/>
</dbReference>
<proteinExistence type="inferred from homology"/>
<dbReference type="InterPro" id="IPR049899">
    <property type="entry name" value="Znf_C2HC_C3H"/>
</dbReference>
<keyword evidence="21" id="KW-1185">Reference proteome</keyword>
<dbReference type="InterPro" id="IPR032297">
    <property type="entry name" value="Torus"/>
</dbReference>
<dbReference type="InterPro" id="IPR039171">
    <property type="entry name" value="Cwc2/Slt11"/>
</dbReference>
<evidence type="ECO:0000256" key="1">
    <source>
        <dbReference type="ARBA" id="ARBA00004123"/>
    </source>
</evidence>
<reference evidence="20 21" key="1">
    <citation type="submission" date="2024-03" db="EMBL/GenBank/DDBJ databases">
        <title>Aureococcus anophagefferens CCMP1851 and Kratosvirus quantuckense: Draft genome of a second virus-susceptible host strain in the model system.</title>
        <authorList>
            <person name="Chase E."/>
            <person name="Truchon A.R."/>
            <person name="Schepens W."/>
            <person name="Wilhelm S.W."/>
        </authorList>
    </citation>
    <scope>NUCLEOTIDE SEQUENCE [LARGE SCALE GENOMIC DNA]</scope>
    <source>
        <strain evidence="20 21">CCMP1851</strain>
    </source>
</reference>
<accession>A0ABR1FPB8</accession>
<keyword evidence="3" id="KW-0507">mRNA processing</keyword>
<feature type="region of interest" description="Disordered" evidence="14">
    <location>
        <begin position="1026"/>
        <end position="1082"/>
    </location>
</feature>
<dbReference type="Proteomes" id="UP001363151">
    <property type="component" value="Unassembled WGS sequence"/>
</dbReference>
<dbReference type="SUPFAM" id="SSF54928">
    <property type="entry name" value="RNA-binding domain, RBD"/>
    <property type="match status" value="1"/>
</dbReference>
<dbReference type="InterPro" id="IPR034181">
    <property type="entry name" value="Cwc2_RRM"/>
</dbReference>
<dbReference type="Gene3D" id="2.20.70.10">
    <property type="match status" value="1"/>
</dbReference>
<feature type="region of interest" description="Disordered" evidence="14">
    <location>
        <begin position="895"/>
        <end position="914"/>
    </location>
</feature>
<evidence type="ECO:0000256" key="4">
    <source>
        <dbReference type="ARBA" id="ARBA00022723"/>
    </source>
</evidence>
<dbReference type="InterPro" id="IPR001202">
    <property type="entry name" value="WW_dom"/>
</dbReference>
<evidence type="ECO:0000313" key="21">
    <source>
        <dbReference type="Proteomes" id="UP001363151"/>
    </source>
</evidence>
<keyword evidence="4 13" id="KW-0479">Metal-binding</keyword>
<sequence>MPDKGTVVPLAPSAARLAAAEKLETPQNFVPATTVQSGQWAAGGPARKMMPVGVVGELGSAYTVFEKNWTCDECHTENYASKARCLRCRAKKPKGGGGLVHGAAAAGAQVEAADGEEGTEDAAAPEATVHGEWKEVYDPAAKSLYYFNGATGETQWERPAEMGPTPHSSGWFGRGAAGSTAAKGYEANNVEYLKRPARKQVDYIASKNSVLEGAYEYNLWWGKYIGEHWDNGKSREPAETRCVLATDAGRTKADKSRTSASCSFCLFFARGCCANGGDCRFFHRIPVKADLERFASDEMRDVFGRERHKDFRDDMTGVGALMKPCRTLYVGSLLKAEYADPLALEEALWRNFGEWGEVENINLISRLSIAFVRYRHRSGAEFAFQAMSNNHLDHEENLNIRWAHDDPNPVAHDAAARADADALVEMMKARGVEVTDSGTADFETPADYRLPAAKRLKTADGDDAGAYPDTDVQFSAADRAAEASAWTAVPRPEGGTYWWNEATGETSNDAPAVVADASYDVANAALDAADRAAAAAADAAAAALLDGWNAAARAIFDGVTVCACDNCGRSFADRERRDAHFRRCGDGAAWQKQQDDLKRAKEAKAPKDAAALCPICGKRALLGSLLRHLDGCKQAWISAESTRPADKRRPPPPWPDLPLPRAPGPALDAWNAAVQESRQDPRQVHACPGCGRGFERLAARKKHCDRCCPELVDQLSDADASDAEPEFHRAPSGAPDPTVPCFICGKRYGSASVGRHIVACEKRWRRENDALPPTARRKLEFPPPHLWPPPRGDPALMDEYEAEAARLRRESCAAKCYGCARTFEDPEARDKHAKTCCPALLEAFTAPPDDGDRPRAAHALSPACHVCGKTLATLAGLRFHAKQCEARFRAAAALEPKHRRPTLPKPPQGLALPTVDASPDAVAAWNDAVKARRESAAATCPGERCGRTFEGEAKLLKHMASCCPQILAQRESAKRLADFEADLPPAGDTQGGVVCHLCGKRVLSKKSLPFHYRACLEKWRAVEDEVPAADQKPPPAPPALLEYDIGDEAPAAPPDARDDDLLDDDDDGGGDDDDDEEAEETVRRLRRALRATPAGAAALRKHEAACCPPVAADDESVAPPPKTTGVVCYLCGRRCLVASVRLHVPRCLERWREDAAAALRVARDRDLFGDDPPPLAVARATPPDPPHLPLPDATSSDAARDAYSAEAFAIWKSTCPRCAFCDRDFVERDTVWKSNIRPDFNDKLRKHHLGGCTTVRFAGTAAVEATTDRLLLALDGGSAEPADAALRAWLATRGRADAAKVRITHVEVLDKGATLAITGRVFGIPNPRIARATKDGLLGASRGALATSKQLEDRGVPCPDLVPGVLGGVTITDCAVVAVGVELCEHAPADFTLFGAVF</sequence>
<dbReference type="PROSITE" id="PS50102">
    <property type="entry name" value="RRM"/>
    <property type="match status" value="1"/>
</dbReference>
<dbReference type="Pfam" id="PF00397">
    <property type="entry name" value="WW"/>
    <property type="match status" value="1"/>
</dbReference>
<name>A0ABR1FPB8_AURAN</name>
<keyword evidence="9" id="KW-0508">mRNA splicing</keyword>
<feature type="compositionally biased region" description="Acidic residues" evidence="14">
    <location>
        <begin position="1057"/>
        <end position="1079"/>
    </location>
</feature>
<protein>
    <submittedName>
        <fullName evidence="20">Calcium permeable stress-gated cation channel</fullName>
    </submittedName>
</protein>
<comment type="similarity">
    <text evidence="2">Belongs to the RRM CWC2 family.</text>
</comment>
<evidence type="ECO:0000256" key="11">
    <source>
        <dbReference type="PROSITE-ProRule" id="PRU00176"/>
    </source>
</evidence>
<dbReference type="PROSITE" id="PS01358">
    <property type="entry name" value="ZF_RANBP2_1"/>
    <property type="match status" value="1"/>
</dbReference>
<dbReference type="CDD" id="cd12360">
    <property type="entry name" value="RRM_cwf2"/>
    <property type="match status" value="1"/>
</dbReference>
<evidence type="ECO:0000259" key="15">
    <source>
        <dbReference type="PROSITE" id="PS50020"/>
    </source>
</evidence>
<dbReference type="InterPro" id="IPR000504">
    <property type="entry name" value="RRM_dom"/>
</dbReference>
<comment type="caution">
    <text evidence="20">The sequence shown here is derived from an EMBL/GenBank/DDBJ whole genome shotgun (WGS) entry which is preliminary data.</text>
</comment>
<keyword evidence="6 12" id="KW-0863">Zinc-finger</keyword>
<dbReference type="SUPFAM" id="SSF51045">
    <property type="entry name" value="WW domain"/>
    <property type="match status" value="1"/>
</dbReference>
<dbReference type="SMART" id="SM00456">
    <property type="entry name" value="WW"/>
    <property type="match status" value="2"/>
</dbReference>
<feature type="domain" description="C3H1-type" evidence="17">
    <location>
        <begin position="264"/>
        <end position="286"/>
    </location>
</feature>
<keyword evidence="5" id="KW-0747">Spliceosome</keyword>
<gene>
    <name evidence="20" type="ORF">SO694_0022808</name>
</gene>
<feature type="domain" description="RRM" evidence="16">
    <location>
        <begin position="326"/>
        <end position="405"/>
    </location>
</feature>
<feature type="region of interest" description="Disordered" evidence="14">
    <location>
        <begin position="1174"/>
        <end position="1196"/>
    </location>
</feature>
<dbReference type="PROSITE" id="PS50103">
    <property type="entry name" value="ZF_C3H1"/>
    <property type="match status" value="1"/>
</dbReference>
<keyword evidence="8 11" id="KW-0694">RNA-binding</keyword>
<evidence type="ECO:0000256" key="14">
    <source>
        <dbReference type="SAM" id="MobiDB-lite"/>
    </source>
</evidence>
<dbReference type="InterPro" id="IPR035979">
    <property type="entry name" value="RBD_domain_sf"/>
</dbReference>
<dbReference type="Pfam" id="PF16131">
    <property type="entry name" value="Torus"/>
    <property type="match status" value="1"/>
</dbReference>
<evidence type="ECO:0000256" key="10">
    <source>
        <dbReference type="ARBA" id="ARBA00023242"/>
    </source>
</evidence>
<evidence type="ECO:0000259" key="17">
    <source>
        <dbReference type="PROSITE" id="PS50103"/>
    </source>
</evidence>
<feature type="domain" description="WW" evidence="15">
    <location>
        <begin position="127"/>
        <end position="161"/>
    </location>
</feature>
<evidence type="ECO:0000259" key="18">
    <source>
        <dbReference type="PROSITE" id="PS50199"/>
    </source>
</evidence>
<dbReference type="PROSITE" id="PS50020">
    <property type="entry name" value="WW_DOMAIN_2"/>
    <property type="match status" value="1"/>
</dbReference>
<evidence type="ECO:0000256" key="3">
    <source>
        <dbReference type="ARBA" id="ARBA00022664"/>
    </source>
</evidence>
<evidence type="ECO:0000256" key="12">
    <source>
        <dbReference type="PROSITE-ProRule" id="PRU00322"/>
    </source>
</evidence>
<dbReference type="EMBL" id="JBBJCI010000301">
    <property type="protein sequence ID" value="KAK7234970.1"/>
    <property type="molecule type" value="Genomic_DNA"/>
</dbReference>
<feature type="domain" description="RanBP2-type" evidence="18">
    <location>
        <begin position="65"/>
        <end position="94"/>
    </location>
</feature>
<dbReference type="SMART" id="SM00360">
    <property type="entry name" value="RRM"/>
    <property type="match status" value="1"/>
</dbReference>
<keyword evidence="10" id="KW-0539">Nucleus</keyword>
<dbReference type="Gene3D" id="4.10.1060.10">
    <property type="entry name" value="Zinc finger, RanBP2-type"/>
    <property type="match status" value="1"/>
</dbReference>
<evidence type="ECO:0000256" key="5">
    <source>
        <dbReference type="ARBA" id="ARBA00022728"/>
    </source>
</evidence>
<organism evidence="20 21">
    <name type="scientific">Aureococcus anophagefferens</name>
    <name type="common">Harmful bloom alga</name>
    <dbReference type="NCBI Taxonomy" id="44056"/>
    <lineage>
        <taxon>Eukaryota</taxon>
        <taxon>Sar</taxon>
        <taxon>Stramenopiles</taxon>
        <taxon>Ochrophyta</taxon>
        <taxon>Pelagophyceae</taxon>
        <taxon>Pelagomonadales</taxon>
        <taxon>Pelagomonadaceae</taxon>
        <taxon>Aureococcus</taxon>
    </lineage>
</organism>
<comment type="subcellular location">
    <subcellularLocation>
        <location evidence="1">Nucleus</location>
    </subcellularLocation>
</comment>
<feature type="non-terminal residue" evidence="20">
    <location>
        <position position="1398"/>
    </location>
</feature>